<dbReference type="AlphaFoldDB" id="A0A2K2FVP9"/>
<dbReference type="Proteomes" id="UP000236327">
    <property type="component" value="Unassembled WGS sequence"/>
</dbReference>
<dbReference type="NCBIfam" id="NF012229">
    <property type="entry name" value="bla_class_B_core"/>
    <property type="match status" value="1"/>
</dbReference>
<keyword evidence="4" id="KW-1185">Reference proteome</keyword>
<dbReference type="Gene3D" id="3.60.15.10">
    <property type="entry name" value="Ribonuclease Z/Hydroxyacylglutathione hydrolase-like"/>
    <property type="match status" value="1"/>
</dbReference>
<dbReference type="InterPro" id="IPR050855">
    <property type="entry name" value="NDM-1-like"/>
</dbReference>
<dbReference type="SUPFAM" id="SSF56281">
    <property type="entry name" value="Metallo-hydrolase/oxidoreductase"/>
    <property type="match status" value="1"/>
</dbReference>
<dbReference type="CDD" id="cd16315">
    <property type="entry name" value="EVM-1-like_MBL-B3"/>
    <property type="match status" value="1"/>
</dbReference>
<name>A0A2K2FVP9_9SPHN</name>
<feature type="signal peptide" evidence="1">
    <location>
        <begin position="1"/>
        <end position="21"/>
    </location>
</feature>
<sequence length="306" mass="31554">MSRTSLAIALAALTAASPFTAPVAAPVAERAAERGAVTPAALAKACDGKDAWDAPAPPARIFGNTWYVGTCGISAILVTGDKGHVLVDAGTTNAAPLVLANIRRAGFNPRDVHWIVASHEHFDHVGALAALQQATGAKVAALPAQKAALSSGKSSAEDPQFAGLDPIAPVRVDRVLKDGDTVTLGKLVLTAHATPVHAPGSTSWTWTSCAPGAGCRKIAYADSSSTISSDGYRFTDHPQRVAAIRKGLPVMSALPCDILLTPHPGQSDLMERLAGQKPLADSNACHAYAKAAEGRLSQRLAKESAK</sequence>
<dbReference type="InterPro" id="IPR001279">
    <property type="entry name" value="Metallo-B-lactamas"/>
</dbReference>
<evidence type="ECO:0000259" key="2">
    <source>
        <dbReference type="SMART" id="SM00849"/>
    </source>
</evidence>
<evidence type="ECO:0000313" key="3">
    <source>
        <dbReference type="EMBL" id="PNU02861.1"/>
    </source>
</evidence>
<dbReference type="PANTHER" id="PTHR42951">
    <property type="entry name" value="METALLO-BETA-LACTAMASE DOMAIN-CONTAINING"/>
    <property type="match status" value="1"/>
</dbReference>
<dbReference type="OrthoDB" id="9773738at2"/>
<protein>
    <submittedName>
        <fullName evidence="3">Subclass B3 metallo-beta-lactamase</fullName>
    </submittedName>
</protein>
<dbReference type="RefSeq" id="WP_103098200.1">
    <property type="nucleotide sequence ID" value="NZ_LYMM01000062.1"/>
</dbReference>
<evidence type="ECO:0000313" key="4">
    <source>
        <dbReference type="Proteomes" id="UP000236327"/>
    </source>
</evidence>
<dbReference type="Pfam" id="PF00753">
    <property type="entry name" value="Lactamase_B"/>
    <property type="match status" value="1"/>
</dbReference>
<gene>
    <name evidence="3" type="ORF">A8V01_07300</name>
</gene>
<evidence type="ECO:0000256" key="1">
    <source>
        <dbReference type="SAM" id="SignalP"/>
    </source>
</evidence>
<accession>A0A2K2FVP9</accession>
<feature type="domain" description="Metallo-beta-lactamase" evidence="2">
    <location>
        <begin position="72"/>
        <end position="263"/>
    </location>
</feature>
<keyword evidence="1" id="KW-0732">Signal</keyword>
<comment type="caution">
    <text evidence="3">The sequence shown here is derived from an EMBL/GenBank/DDBJ whole genome shotgun (WGS) entry which is preliminary data.</text>
</comment>
<dbReference type="EMBL" id="LYMM01000062">
    <property type="protein sequence ID" value="PNU02861.1"/>
    <property type="molecule type" value="Genomic_DNA"/>
</dbReference>
<dbReference type="PANTHER" id="PTHR42951:SF17">
    <property type="entry name" value="METALLO-BETA-LACTAMASE DOMAIN-CONTAINING PROTEIN"/>
    <property type="match status" value="1"/>
</dbReference>
<proteinExistence type="predicted"/>
<feature type="chain" id="PRO_5014342952" evidence="1">
    <location>
        <begin position="22"/>
        <end position="306"/>
    </location>
</feature>
<dbReference type="SMART" id="SM00849">
    <property type="entry name" value="Lactamase_B"/>
    <property type="match status" value="1"/>
</dbReference>
<dbReference type="NCBIfam" id="NF033105">
    <property type="entry name" value="bla_subclass_B3"/>
    <property type="match status" value="1"/>
</dbReference>
<reference evidence="3 4" key="1">
    <citation type="submission" date="2016-05" db="EMBL/GenBank/DDBJ databases">
        <title>Complete genome sequence of Novosphingobium guangzhouense SA925(T).</title>
        <authorList>
            <person name="Sha S."/>
        </authorList>
    </citation>
    <scope>NUCLEOTIDE SEQUENCE [LARGE SCALE GENOMIC DNA]</scope>
    <source>
        <strain evidence="3 4">SA925</strain>
    </source>
</reference>
<dbReference type="InterPro" id="IPR036866">
    <property type="entry name" value="RibonucZ/Hydroxyglut_hydro"/>
</dbReference>
<organism evidence="3 4">
    <name type="scientific">Novosphingobium guangzhouense</name>
    <dbReference type="NCBI Taxonomy" id="1850347"/>
    <lineage>
        <taxon>Bacteria</taxon>
        <taxon>Pseudomonadati</taxon>
        <taxon>Pseudomonadota</taxon>
        <taxon>Alphaproteobacteria</taxon>
        <taxon>Sphingomonadales</taxon>
        <taxon>Sphingomonadaceae</taxon>
        <taxon>Novosphingobium</taxon>
    </lineage>
</organism>